<dbReference type="Pfam" id="PF00107">
    <property type="entry name" value="ADH_zinc_N"/>
    <property type="match status" value="1"/>
</dbReference>
<keyword evidence="16" id="KW-1185">Reference proteome</keyword>
<evidence type="ECO:0000256" key="2">
    <source>
        <dbReference type="ARBA" id="ARBA00022723"/>
    </source>
</evidence>
<dbReference type="InterPro" id="IPR013154">
    <property type="entry name" value="ADH-like_N"/>
</dbReference>
<dbReference type="Gene3D" id="3.90.180.10">
    <property type="entry name" value="Medium-chain alcohol dehydrogenases, catalytic domain"/>
    <property type="match status" value="1"/>
</dbReference>
<comment type="cofactor">
    <cofactor evidence="1 12">
        <name>Zn(2+)</name>
        <dbReference type="ChEBI" id="CHEBI:29105"/>
    </cofactor>
</comment>
<dbReference type="InterPro" id="IPR013149">
    <property type="entry name" value="ADH-like_C"/>
</dbReference>
<name>A0ABV1SQB1_9ACTN</name>
<dbReference type="PANTHER" id="PTHR43401:SF2">
    <property type="entry name" value="L-THREONINE 3-DEHYDROGENASE"/>
    <property type="match status" value="1"/>
</dbReference>
<evidence type="ECO:0000256" key="10">
    <source>
        <dbReference type="ARBA" id="ARBA00048685"/>
    </source>
</evidence>
<dbReference type="InterPro" id="IPR036291">
    <property type="entry name" value="NAD(P)-bd_dom_sf"/>
</dbReference>
<evidence type="ECO:0000259" key="14">
    <source>
        <dbReference type="SMART" id="SM00829"/>
    </source>
</evidence>
<dbReference type="RefSeq" id="WP_352145896.1">
    <property type="nucleotide sequence ID" value="NZ_JBEOZY010000002.1"/>
</dbReference>
<dbReference type="SUPFAM" id="SSF51735">
    <property type="entry name" value="NAD(P)-binding Rossmann-fold domains"/>
    <property type="match status" value="1"/>
</dbReference>
<dbReference type="EC" id="1.1.1.329" evidence="8"/>
<dbReference type="InterPro" id="IPR002328">
    <property type="entry name" value="ADH_Zn_CS"/>
</dbReference>
<dbReference type="InterPro" id="IPR050129">
    <property type="entry name" value="Zn_alcohol_dh"/>
</dbReference>
<feature type="compositionally biased region" description="Basic and acidic residues" evidence="13">
    <location>
        <begin position="347"/>
        <end position="368"/>
    </location>
</feature>
<dbReference type="SMART" id="SM00829">
    <property type="entry name" value="PKS_ER"/>
    <property type="match status" value="1"/>
</dbReference>
<dbReference type="EMBL" id="JBEOZY010000002">
    <property type="protein sequence ID" value="MER6163758.1"/>
    <property type="molecule type" value="Genomic_DNA"/>
</dbReference>
<dbReference type="Proteomes" id="UP001496720">
    <property type="component" value="Unassembled WGS sequence"/>
</dbReference>
<sequence length="410" mass="42801">MKAARFYGKEDLRVEEVPEPSPGPGQVKLRNAFAGICGSDLHFYFYPESLPFDLDQPHPLTGATLPQILGHEFSGTVVEVGEGVTDVKVGDQGAVFPLAVSCGECGACRKGLPFSCPLMGSLGSNVEGGGLSEFALVDASKLHVLPDGVDLRMGALVEPMAVGWHAVSRSGVRAGGSALVAGAGPVGIGTWFALKARGVEKVLVSEPSADRRALMAALGAQVVDPVNEDLAAAVAALTGGAGVDIAVDAAGAGPAITSALVGLVPGGRLVIAALHEHPTDFQPTQLMMGETEIVGAVGYRPEEFDAVIAAMADGVYDTTGWVQERPLEGIVDALHSHRPHHRGPPSKPRERVTGPATRDRGRTGDRRSPGRCWDSKGPACFAPRTEPGSTRRRPSTPSTAPRSRPMRWPT</sequence>
<evidence type="ECO:0000256" key="3">
    <source>
        <dbReference type="ARBA" id="ARBA00022833"/>
    </source>
</evidence>
<evidence type="ECO:0000256" key="7">
    <source>
        <dbReference type="ARBA" id="ARBA00038004"/>
    </source>
</evidence>
<dbReference type="Gene3D" id="3.40.50.720">
    <property type="entry name" value="NAD(P)-binding Rossmann-like Domain"/>
    <property type="match status" value="1"/>
</dbReference>
<protein>
    <recommendedName>
        <fullName evidence="9">2-deoxy-scyllo-inosamine dehydrogenase</fullName>
        <ecNumber evidence="8">1.1.1.329</ecNumber>
    </recommendedName>
</protein>
<reference evidence="15 16" key="1">
    <citation type="submission" date="2024-06" db="EMBL/GenBank/DDBJ databases">
        <title>The Natural Products Discovery Center: Release of the First 8490 Sequenced Strains for Exploring Actinobacteria Biosynthetic Diversity.</title>
        <authorList>
            <person name="Kalkreuter E."/>
            <person name="Kautsar S.A."/>
            <person name="Yang D."/>
            <person name="Bader C.D."/>
            <person name="Teijaro C.N."/>
            <person name="Fluegel L."/>
            <person name="Davis C.M."/>
            <person name="Simpson J.R."/>
            <person name="Lauterbach L."/>
            <person name="Steele A.D."/>
            <person name="Gui C."/>
            <person name="Meng S."/>
            <person name="Li G."/>
            <person name="Viehrig K."/>
            <person name="Ye F."/>
            <person name="Su P."/>
            <person name="Kiefer A.F."/>
            <person name="Nichols A."/>
            <person name="Cepeda A.J."/>
            <person name="Yan W."/>
            <person name="Fan B."/>
            <person name="Jiang Y."/>
            <person name="Adhikari A."/>
            <person name="Zheng C.-J."/>
            <person name="Schuster L."/>
            <person name="Cowan T.M."/>
            <person name="Smanski M.J."/>
            <person name="Chevrette M.G."/>
            <person name="De Carvalho L.P.S."/>
            <person name="Shen B."/>
        </authorList>
    </citation>
    <scope>NUCLEOTIDE SEQUENCE [LARGE SCALE GENOMIC DNA]</scope>
    <source>
        <strain evidence="15 16">NPDC001615</strain>
    </source>
</reference>
<comment type="similarity">
    <text evidence="7">Belongs to the zinc-containing alcohol dehydrogenase family. DOIA dehydrogenase subfamily.</text>
</comment>
<evidence type="ECO:0000256" key="11">
    <source>
        <dbReference type="ARBA" id="ARBA00049085"/>
    </source>
</evidence>
<proteinExistence type="inferred from homology"/>
<comment type="catalytic activity">
    <reaction evidence="10">
        <text>2-deoxy-scyllo-inosamine + NAD(+) = 3-amino-2,3-dideoxy-scyllo-inosose + NADH + H(+)</text>
        <dbReference type="Rhea" id="RHEA:33883"/>
        <dbReference type="ChEBI" id="CHEBI:15378"/>
        <dbReference type="ChEBI" id="CHEBI:57540"/>
        <dbReference type="ChEBI" id="CHEBI:57945"/>
        <dbReference type="ChEBI" id="CHEBI:65002"/>
        <dbReference type="ChEBI" id="CHEBI:65003"/>
        <dbReference type="EC" id="1.1.1.329"/>
    </reaction>
</comment>
<evidence type="ECO:0000256" key="1">
    <source>
        <dbReference type="ARBA" id="ARBA00001947"/>
    </source>
</evidence>
<feature type="region of interest" description="Disordered" evidence="13">
    <location>
        <begin position="335"/>
        <end position="410"/>
    </location>
</feature>
<comment type="function">
    <text evidence="5">Catalyzes the oxidation of 2-deoxy-scyllo-inosamine (DOIA) with NAD(+) or NADP(+), forming 3-amino-2,3-dideoxy-scyllo-inosose (amino-DOI).</text>
</comment>
<comment type="pathway">
    <text evidence="6">Metabolic intermediate biosynthesis; 2-deoxystreptamine biosynthesis; 2-deoxystreptamine from D-glucose 6-phosphate: step 3/4.</text>
</comment>
<evidence type="ECO:0000256" key="13">
    <source>
        <dbReference type="SAM" id="MobiDB-lite"/>
    </source>
</evidence>
<evidence type="ECO:0000313" key="15">
    <source>
        <dbReference type="EMBL" id="MER6163758.1"/>
    </source>
</evidence>
<evidence type="ECO:0000313" key="16">
    <source>
        <dbReference type="Proteomes" id="UP001496720"/>
    </source>
</evidence>
<dbReference type="InterPro" id="IPR011032">
    <property type="entry name" value="GroES-like_sf"/>
</dbReference>
<evidence type="ECO:0000256" key="12">
    <source>
        <dbReference type="RuleBase" id="RU361277"/>
    </source>
</evidence>
<dbReference type="Pfam" id="PF08240">
    <property type="entry name" value="ADH_N"/>
    <property type="match status" value="1"/>
</dbReference>
<gene>
    <name evidence="15" type="ORF">ABT188_04035</name>
</gene>
<comment type="caution">
    <text evidence="15">The sequence shown here is derived from an EMBL/GenBank/DDBJ whole genome shotgun (WGS) entry which is preliminary data.</text>
</comment>
<evidence type="ECO:0000256" key="8">
    <source>
        <dbReference type="ARBA" id="ARBA00039102"/>
    </source>
</evidence>
<evidence type="ECO:0000256" key="4">
    <source>
        <dbReference type="ARBA" id="ARBA00023002"/>
    </source>
</evidence>
<keyword evidence="4" id="KW-0560">Oxidoreductase</keyword>
<keyword evidence="3 12" id="KW-0862">Zinc</keyword>
<evidence type="ECO:0000256" key="6">
    <source>
        <dbReference type="ARBA" id="ARBA00037908"/>
    </source>
</evidence>
<dbReference type="CDD" id="cd08233">
    <property type="entry name" value="butanediol_DH_like"/>
    <property type="match status" value="1"/>
</dbReference>
<feature type="domain" description="Enoyl reductase (ER)" evidence="14">
    <location>
        <begin position="8"/>
        <end position="340"/>
    </location>
</feature>
<dbReference type="PROSITE" id="PS00059">
    <property type="entry name" value="ADH_ZINC"/>
    <property type="match status" value="1"/>
</dbReference>
<organism evidence="15 16">
    <name type="scientific">Streptomyces violaceorubidus</name>
    <dbReference type="NCBI Taxonomy" id="284042"/>
    <lineage>
        <taxon>Bacteria</taxon>
        <taxon>Bacillati</taxon>
        <taxon>Actinomycetota</taxon>
        <taxon>Actinomycetes</taxon>
        <taxon>Kitasatosporales</taxon>
        <taxon>Streptomycetaceae</taxon>
        <taxon>Streptomyces</taxon>
    </lineage>
</organism>
<evidence type="ECO:0000256" key="5">
    <source>
        <dbReference type="ARBA" id="ARBA00037678"/>
    </source>
</evidence>
<keyword evidence="2 12" id="KW-0479">Metal-binding</keyword>
<evidence type="ECO:0000256" key="9">
    <source>
        <dbReference type="ARBA" id="ARBA00039387"/>
    </source>
</evidence>
<dbReference type="SUPFAM" id="SSF50129">
    <property type="entry name" value="GroES-like"/>
    <property type="match status" value="1"/>
</dbReference>
<accession>A0ABV1SQB1</accession>
<dbReference type="PANTHER" id="PTHR43401">
    <property type="entry name" value="L-THREONINE 3-DEHYDROGENASE"/>
    <property type="match status" value="1"/>
</dbReference>
<comment type="catalytic activity">
    <reaction evidence="11">
        <text>2-deoxy-scyllo-inosamine + NADP(+) = 3-amino-2,3-dideoxy-scyllo-inosose + NADPH + H(+)</text>
        <dbReference type="Rhea" id="RHEA:33879"/>
        <dbReference type="ChEBI" id="CHEBI:15378"/>
        <dbReference type="ChEBI" id="CHEBI:57783"/>
        <dbReference type="ChEBI" id="CHEBI:58349"/>
        <dbReference type="ChEBI" id="CHEBI:65002"/>
        <dbReference type="ChEBI" id="CHEBI:65003"/>
        <dbReference type="EC" id="1.1.1.329"/>
    </reaction>
</comment>
<dbReference type="InterPro" id="IPR020843">
    <property type="entry name" value="ER"/>
</dbReference>